<dbReference type="InterPro" id="IPR050415">
    <property type="entry name" value="MRET"/>
</dbReference>
<reference evidence="3" key="1">
    <citation type="submission" date="2024-03" db="EMBL/GenBank/DDBJ databases">
        <title>Chitinophaga horti sp. nov., isolated from garden soil.</title>
        <authorList>
            <person name="Lee D.S."/>
            <person name="Han D.M."/>
            <person name="Baek J.H."/>
            <person name="Choi D.G."/>
            <person name="Jeon J.H."/>
            <person name="Jeon C.O."/>
        </authorList>
    </citation>
    <scope>NUCLEOTIDE SEQUENCE [LARGE SCALE GENOMIC DNA]</scope>
    <source>
        <strain evidence="3">GPA1</strain>
    </source>
</reference>
<dbReference type="Gene3D" id="3.40.50.80">
    <property type="entry name" value="Nucleotide-binding domain of ferredoxin-NADP reductase (FNR) module"/>
    <property type="match status" value="1"/>
</dbReference>
<evidence type="ECO:0000313" key="2">
    <source>
        <dbReference type="EMBL" id="WZN39305.1"/>
    </source>
</evidence>
<dbReference type="InterPro" id="IPR017938">
    <property type="entry name" value="Riboflavin_synthase-like_b-brl"/>
</dbReference>
<dbReference type="PROSITE" id="PS51384">
    <property type="entry name" value="FAD_FR"/>
    <property type="match status" value="1"/>
</dbReference>
<dbReference type="Pfam" id="PF00970">
    <property type="entry name" value="FAD_binding_6"/>
    <property type="match status" value="1"/>
</dbReference>
<dbReference type="PANTHER" id="PTHR47354:SF5">
    <property type="entry name" value="PROTEIN RFBI"/>
    <property type="match status" value="1"/>
</dbReference>
<dbReference type="PIRSF" id="PIRSF006816">
    <property type="entry name" value="Cyc3_hyd_g"/>
    <property type="match status" value="1"/>
</dbReference>
<dbReference type="SUPFAM" id="SSF63380">
    <property type="entry name" value="Riboflavin synthase domain-like"/>
    <property type="match status" value="1"/>
</dbReference>
<keyword evidence="3" id="KW-1185">Reference proteome</keyword>
<dbReference type="PANTHER" id="PTHR47354">
    <property type="entry name" value="NADH OXIDOREDUCTASE HCR"/>
    <property type="match status" value="1"/>
</dbReference>
<dbReference type="EMBL" id="CP149822">
    <property type="protein sequence ID" value="WZN39305.1"/>
    <property type="molecule type" value="Genomic_DNA"/>
</dbReference>
<organism evidence="2 3">
    <name type="scientific">Chitinophaga pollutisoli</name>
    <dbReference type="NCBI Taxonomy" id="3133966"/>
    <lineage>
        <taxon>Bacteria</taxon>
        <taxon>Pseudomonadati</taxon>
        <taxon>Bacteroidota</taxon>
        <taxon>Chitinophagia</taxon>
        <taxon>Chitinophagales</taxon>
        <taxon>Chitinophagaceae</taxon>
        <taxon>Chitinophaga</taxon>
    </lineage>
</organism>
<dbReference type="InterPro" id="IPR001433">
    <property type="entry name" value="OxRdtase_FAD/NAD-bd"/>
</dbReference>
<sequence length="241" mass="28036">MLEQWYTGVVTKIVNETYNTRRFWIHIPEKEAFHFKAGQFVTLDLPIHEKKNKRWRSYSIASHPNGSSDIELVIVLLDGGAGTTYIFNEIKEGSELILRGPLGNFILPETMDRDIFLICTGTGIAPFRSMAKFLHKNQIAHPNIHLIYGSRYEKDILYKDEMRALAAEMPGFHYHPTLSREDSPDWTGHRGYVHNVYEDLLSDRRPAHFFLCGWKVMIDEAKQRIQAMGYDRHDIHLELYG</sequence>
<dbReference type="PRINTS" id="PR00371">
    <property type="entry name" value="FPNCR"/>
</dbReference>
<dbReference type="InterPro" id="IPR039261">
    <property type="entry name" value="FNR_nucleotide-bd"/>
</dbReference>
<gene>
    <name evidence="2" type="ORF">WJU16_14970</name>
</gene>
<dbReference type="InterPro" id="IPR017927">
    <property type="entry name" value="FAD-bd_FR_type"/>
</dbReference>
<dbReference type="Pfam" id="PF00175">
    <property type="entry name" value="NAD_binding_1"/>
    <property type="match status" value="1"/>
</dbReference>
<dbReference type="Gene3D" id="2.40.30.10">
    <property type="entry name" value="Translation factors"/>
    <property type="match status" value="1"/>
</dbReference>
<dbReference type="Proteomes" id="UP001485459">
    <property type="component" value="Chromosome"/>
</dbReference>
<accession>A0ABZ2YJH0</accession>
<dbReference type="SUPFAM" id="SSF52343">
    <property type="entry name" value="Ferredoxin reductase-like, C-terminal NADP-linked domain"/>
    <property type="match status" value="1"/>
</dbReference>
<dbReference type="InterPro" id="IPR008333">
    <property type="entry name" value="Cbr1-like_FAD-bd_dom"/>
</dbReference>
<evidence type="ECO:0000259" key="1">
    <source>
        <dbReference type="PROSITE" id="PS51384"/>
    </source>
</evidence>
<name>A0ABZ2YJH0_9BACT</name>
<dbReference type="InterPro" id="IPR001709">
    <property type="entry name" value="Flavoprot_Pyr_Nucl_cyt_Rdtase"/>
</dbReference>
<evidence type="ECO:0000313" key="3">
    <source>
        <dbReference type="Proteomes" id="UP001485459"/>
    </source>
</evidence>
<dbReference type="InterPro" id="IPR012165">
    <property type="entry name" value="Cyt_c3_hydrogenase_gsu"/>
</dbReference>
<dbReference type="RefSeq" id="WP_341834296.1">
    <property type="nucleotide sequence ID" value="NZ_CP149822.1"/>
</dbReference>
<dbReference type="PRINTS" id="PR00410">
    <property type="entry name" value="PHEHYDRXLASE"/>
</dbReference>
<protein>
    <submittedName>
        <fullName evidence="2">FAD-binding oxidoreductase</fullName>
    </submittedName>
</protein>
<proteinExistence type="predicted"/>
<feature type="domain" description="FAD-binding FR-type" evidence="1">
    <location>
        <begin position="3"/>
        <end position="108"/>
    </location>
</feature>